<dbReference type="GO" id="GO:0003677">
    <property type="term" value="F:DNA binding"/>
    <property type="evidence" value="ECO:0007669"/>
    <property type="project" value="InterPro"/>
</dbReference>
<name>A0A167GKS5_CALVF</name>
<protein>
    <recommendedName>
        <fullName evidence="1">DNA-directed RNA polymerase subunit 2 hybrid-binding domain-containing protein</fullName>
    </recommendedName>
</protein>
<dbReference type="SUPFAM" id="SSF64484">
    <property type="entry name" value="beta and beta-prime subunits of DNA dependent RNA-polymerase"/>
    <property type="match status" value="1"/>
</dbReference>
<dbReference type="AlphaFoldDB" id="A0A167GKS5"/>
<organism evidence="2 3">
    <name type="scientific">Calocera viscosa (strain TUFC12733)</name>
    <dbReference type="NCBI Taxonomy" id="1330018"/>
    <lineage>
        <taxon>Eukaryota</taxon>
        <taxon>Fungi</taxon>
        <taxon>Dikarya</taxon>
        <taxon>Basidiomycota</taxon>
        <taxon>Agaricomycotina</taxon>
        <taxon>Dacrymycetes</taxon>
        <taxon>Dacrymycetales</taxon>
        <taxon>Dacrymycetaceae</taxon>
        <taxon>Calocera</taxon>
    </lineage>
</organism>
<dbReference type="InterPro" id="IPR007120">
    <property type="entry name" value="DNA-dir_RNAP_su2_dom"/>
</dbReference>
<evidence type="ECO:0000313" key="3">
    <source>
        <dbReference type="Proteomes" id="UP000076738"/>
    </source>
</evidence>
<dbReference type="Pfam" id="PF00562">
    <property type="entry name" value="RNA_pol_Rpb2_6"/>
    <property type="match status" value="1"/>
</dbReference>
<dbReference type="STRING" id="1330018.A0A167GKS5"/>
<proteinExistence type="predicted"/>
<dbReference type="GO" id="GO:0006351">
    <property type="term" value="P:DNA-templated transcription"/>
    <property type="evidence" value="ECO:0007669"/>
    <property type="project" value="InterPro"/>
</dbReference>
<sequence>MIDASLGKEWRFRYGCFVRMEHGTYDKLEAGGLVAPGIGINGEDIIIGKTAPLPPDSEELGQRTRAHARRDVSIHLRSTENGIVDQVLISTNESSVNCVRMGVPAVRSIPEPPSVQR</sequence>
<dbReference type="Gene3D" id="2.40.50.150">
    <property type="match status" value="1"/>
</dbReference>
<gene>
    <name evidence="2" type="ORF">CALVIDRAFT_590609</name>
</gene>
<dbReference type="InterPro" id="IPR014724">
    <property type="entry name" value="RNA_pol_RPB2_OB-fold"/>
</dbReference>
<dbReference type="OrthoDB" id="10248617at2759"/>
<dbReference type="GO" id="GO:0003899">
    <property type="term" value="F:DNA-directed RNA polymerase activity"/>
    <property type="evidence" value="ECO:0007669"/>
    <property type="project" value="InterPro"/>
</dbReference>
<reference evidence="2 3" key="1">
    <citation type="journal article" date="2016" name="Mol. Biol. Evol.">
        <title>Comparative Genomics of Early-Diverging Mushroom-Forming Fungi Provides Insights into the Origins of Lignocellulose Decay Capabilities.</title>
        <authorList>
            <person name="Nagy L.G."/>
            <person name="Riley R."/>
            <person name="Tritt A."/>
            <person name="Adam C."/>
            <person name="Daum C."/>
            <person name="Floudas D."/>
            <person name="Sun H."/>
            <person name="Yadav J.S."/>
            <person name="Pangilinan J."/>
            <person name="Larsson K.H."/>
            <person name="Matsuura K."/>
            <person name="Barry K."/>
            <person name="Labutti K."/>
            <person name="Kuo R."/>
            <person name="Ohm R.A."/>
            <person name="Bhattacharya S.S."/>
            <person name="Shirouzu T."/>
            <person name="Yoshinaga Y."/>
            <person name="Martin F.M."/>
            <person name="Grigoriev I.V."/>
            <person name="Hibbett D.S."/>
        </authorList>
    </citation>
    <scope>NUCLEOTIDE SEQUENCE [LARGE SCALE GENOMIC DNA]</scope>
    <source>
        <strain evidence="2 3">TUFC12733</strain>
    </source>
</reference>
<dbReference type="Proteomes" id="UP000076738">
    <property type="component" value="Unassembled WGS sequence"/>
</dbReference>
<feature type="domain" description="DNA-directed RNA polymerase subunit 2 hybrid-binding" evidence="1">
    <location>
        <begin position="21"/>
        <end position="108"/>
    </location>
</feature>
<keyword evidence="3" id="KW-1185">Reference proteome</keyword>
<accession>A0A167GKS5</accession>
<evidence type="ECO:0000259" key="1">
    <source>
        <dbReference type="Pfam" id="PF00562"/>
    </source>
</evidence>
<dbReference type="EMBL" id="KV417337">
    <property type="protein sequence ID" value="KZO90662.1"/>
    <property type="molecule type" value="Genomic_DNA"/>
</dbReference>
<evidence type="ECO:0000313" key="2">
    <source>
        <dbReference type="EMBL" id="KZO90662.1"/>
    </source>
</evidence>